<organism evidence="2 3">
    <name type="scientific">Pseudonocardia sulfidoxydans NBRC 16205</name>
    <dbReference type="NCBI Taxonomy" id="1223511"/>
    <lineage>
        <taxon>Bacteria</taxon>
        <taxon>Bacillati</taxon>
        <taxon>Actinomycetota</taxon>
        <taxon>Actinomycetes</taxon>
        <taxon>Pseudonocardiales</taxon>
        <taxon>Pseudonocardiaceae</taxon>
        <taxon>Pseudonocardia</taxon>
    </lineage>
</organism>
<reference evidence="2 3" key="1">
    <citation type="submission" date="2019-07" db="EMBL/GenBank/DDBJ databases">
        <title>Whole genome shotgun sequence of Pseudonocardia sulfidoxydans NBRC 16205.</title>
        <authorList>
            <person name="Hosoyama A."/>
            <person name="Uohara A."/>
            <person name="Ohji S."/>
            <person name="Ichikawa N."/>
        </authorList>
    </citation>
    <scope>NUCLEOTIDE SEQUENCE [LARGE SCALE GENOMIC DNA]</scope>
    <source>
        <strain evidence="2 3">NBRC 16205</strain>
    </source>
</reference>
<evidence type="ECO:0000313" key="2">
    <source>
        <dbReference type="EMBL" id="GEL24618.1"/>
    </source>
</evidence>
<dbReference type="Pfam" id="PF13460">
    <property type="entry name" value="NAD_binding_10"/>
    <property type="match status" value="1"/>
</dbReference>
<dbReference type="RefSeq" id="WP_147109715.1">
    <property type="nucleotide sequence ID" value="NZ_BJVJ01000037.1"/>
</dbReference>
<dbReference type="InterPro" id="IPR016040">
    <property type="entry name" value="NAD(P)-bd_dom"/>
</dbReference>
<comment type="caution">
    <text evidence="2">The sequence shown here is derived from an EMBL/GenBank/DDBJ whole genome shotgun (WGS) entry which is preliminary data.</text>
</comment>
<dbReference type="OrthoDB" id="9771302at2"/>
<dbReference type="EMBL" id="BJVJ01000037">
    <property type="protein sequence ID" value="GEL24618.1"/>
    <property type="molecule type" value="Genomic_DNA"/>
</dbReference>
<dbReference type="InterPro" id="IPR036291">
    <property type="entry name" value="NAD(P)-bd_dom_sf"/>
</dbReference>
<gene>
    <name evidence="2" type="ORF">PSU4_35720</name>
</gene>
<dbReference type="InterPro" id="IPR051207">
    <property type="entry name" value="ComplexI_NDUFA9_subunit"/>
</dbReference>
<keyword evidence="3" id="KW-1185">Reference proteome</keyword>
<feature type="domain" description="NAD(P)-binding" evidence="1">
    <location>
        <begin position="7"/>
        <end position="144"/>
    </location>
</feature>
<dbReference type="AlphaFoldDB" id="A0A511DNJ3"/>
<protein>
    <submittedName>
        <fullName evidence="2">Nucleotide-diphosphate-sugar epimerase</fullName>
    </submittedName>
</protein>
<sequence>MDILVTGGTGTLGRALVDRLRHDGHAPRVLSRTAGEGRVVGDLRTGAGIDDAVRGADVVVHCATAPRGDADTTRTLVDAAARAGSPHLLYVSIVGIEGVPMPYYRAKLAAEALVTGSGLPWTILRATQFHDLLATMFRAGSRTGLLPVLAGARFQPVDVTDVAARLAALTIAPAAGRVPDLGGPQVRDMADLGRTWLAATGTRRRVVALRLPGAMGRGLRAGALTTPEHADGTVTFEQFLEAS</sequence>
<dbReference type="Gene3D" id="3.40.50.720">
    <property type="entry name" value="NAD(P)-binding Rossmann-like Domain"/>
    <property type="match status" value="1"/>
</dbReference>
<dbReference type="SUPFAM" id="SSF51735">
    <property type="entry name" value="NAD(P)-binding Rossmann-fold domains"/>
    <property type="match status" value="1"/>
</dbReference>
<dbReference type="PANTHER" id="PTHR12126">
    <property type="entry name" value="NADH-UBIQUINONE OXIDOREDUCTASE 39 KDA SUBUNIT-RELATED"/>
    <property type="match status" value="1"/>
</dbReference>
<proteinExistence type="predicted"/>
<evidence type="ECO:0000259" key="1">
    <source>
        <dbReference type="Pfam" id="PF13460"/>
    </source>
</evidence>
<dbReference type="GO" id="GO:0044877">
    <property type="term" value="F:protein-containing complex binding"/>
    <property type="evidence" value="ECO:0007669"/>
    <property type="project" value="TreeGrafter"/>
</dbReference>
<accession>A0A511DNJ3</accession>
<dbReference type="Proteomes" id="UP000321685">
    <property type="component" value="Unassembled WGS sequence"/>
</dbReference>
<dbReference type="PANTHER" id="PTHR12126:SF11">
    <property type="entry name" value="NADH DEHYDROGENASE [UBIQUINONE] 1 ALPHA SUBCOMPLEX SUBUNIT 9, MITOCHONDRIAL"/>
    <property type="match status" value="1"/>
</dbReference>
<name>A0A511DNJ3_9PSEU</name>
<evidence type="ECO:0000313" key="3">
    <source>
        <dbReference type="Proteomes" id="UP000321685"/>
    </source>
</evidence>